<dbReference type="AlphaFoldDB" id="A0A563DE06"/>
<dbReference type="Proteomes" id="UP000319499">
    <property type="component" value="Unassembled WGS sequence"/>
</dbReference>
<name>A0A563DE06_9FLAO</name>
<dbReference type="EMBL" id="SELH01000018">
    <property type="protein sequence ID" value="TWP28436.1"/>
    <property type="molecule type" value="Genomic_DNA"/>
</dbReference>
<evidence type="ECO:0000313" key="1">
    <source>
        <dbReference type="EMBL" id="TWP28436.1"/>
    </source>
</evidence>
<organism evidence="1 2">
    <name type="scientific">Apibacter muscae</name>
    <dbReference type="NCBI Taxonomy" id="2509004"/>
    <lineage>
        <taxon>Bacteria</taxon>
        <taxon>Pseudomonadati</taxon>
        <taxon>Bacteroidota</taxon>
        <taxon>Flavobacteriia</taxon>
        <taxon>Flavobacteriales</taxon>
        <taxon>Weeksellaceae</taxon>
        <taxon>Apibacter</taxon>
    </lineage>
</organism>
<sequence length="168" mass="18630">MKTTSILKKVIRVLDSSCKQELIKQGHSLTGALEKSIRGDVKNTKAEGYMLDYGFIVDKGVKSNKIPFNGTGKSGAKSSKYITSLINYFKIKGLSEAEAKKAAFATAYVQKKEGMSTKSSSRFSKNNKRQNFLDSALTDSEPKVDKIILSGIEEIFDKEFNKQKSEII</sequence>
<reference evidence="1 2" key="1">
    <citation type="submission" date="2019-02" db="EMBL/GenBank/DDBJ databases">
        <title>Apibacter muscae sp. nov.: a novel member of the house fly microbiota.</title>
        <authorList>
            <person name="Park R."/>
        </authorList>
    </citation>
    <scope>NUCLEOTIDE SEQUENCE [LARGE SCALE GENOMIC DNA]</scope>
    <source>
        <strain evidence="1 2">AL1</strain>
    </source>
</reference>
<keyword evidence="2" id="KW-1185">Reference proteome</keyword>
<gene>
    <name evidence="1" type="ORF">ETU09_05795</name>
</gene>
<comment type="caution">
    <text evidence="1">The sequence shown here is derived from an EMBL/GenBank/DDBJ whole genome shotgun (WGS) entry which is preliminary data.</text>
</comment>
<protein>
    <submittedName>
        <fullName evidence="1">Uncharacterized protein</fullName>
    </submittedName>
</protein>
<dbReference type="OrthoDB" id="1268489at2"/>
<dbReference type="RefSeq" id="WP_146292480.1">
    <property type="nucleotide sequence ID" value="NZ_SELH01000018.1"/>
</dbReference>
<proteinExistence type="predicted"/>
<accession>A0A563DE06</accession>
<evidence type="ECO:0000313" key="2">
    <source>
        <dbReference type="Proteomes" id="UP000319499"/>
    </source>
</evidence>